<dbReference type="Pfam" id="PF05635">
    <property type="entry name" value="23S_rRNA_IVP"/>
    <property type="match status" value="1"/>
</dbReference>
<comment type="caution">
    <text evidence="1">The sequence shown here is derived from an EMBL/GenBank/DDBJ whole genome shotgun (WGS) entry which is preliminary data.</text>
</comment>
<dbReference type="EMBL" id="MNUY01000082">
    <property type="protein sequence ID" value="OIO12720.1"/>
    <property type="molecule type" value="Genomic_DNA"/>
</dbReference>
<dbReference type="AlphaFoldDB" id="A0A1J4TM11"/>
<dbReference type="SUPFAM" id="SSF158446">
    <property type="entry name" value="IVS-encoded protein-like"/>
    <property type="match status" value="1"/>
</dbReference>
<proteinExistence type="predicted"/>
<dbReference type="PANTHER" id="PTHR38471:SF2">
    <property type="entry name" value="FOUR HELIX BUNDLE PROTEIN"/>
    <property type="match status" value="1"/>
</dbReference>
<dbReference type="InterPro" id="IPR036583">
    <property type="entry name" value="23S_rRNA_IVS_sf"/>
</dbReference>
<dbReference type="Gene3D" id="1.20.1440.60">
    <property type="entry name" value="23S rRNA-intervening sequence"/>
    <property type="match status" value="1"/>
</dbReference>
<dbReference type="InterPro" id="IPR012657">
    <property type="entry name" value="23S_rRNA-intervening_sequence"/>
</dbReference>
<dbReference type="PIRSF" id="PIRSF035652">
    <property type="entry name" value="CHP02436"/>
    <property type="match status" value="1"/>
</dbReference>
<reference evidence="1 2" key="1">
    <citation type="journal article" date="2016" name="Environ. Microbiol.">
        <title>Genomic resolution of a cold subsurface aquifer community provides metabolic insights for novel microbes adapted to high CO concentrations.</title>
        <authorList>
            <person name="Probst A.J."/>
            <person name="Castelle C.J."/>
            <person name="Singh A."/>
            <person name="Brown C.T."/>
            <person name="Anantharaman K."/>
            <person name="Sharon I."/>
            <person name="Hug L.A."/>
            <person name="Burstein D."/>
            <person name="Emerson J.B."/>
            <person name="Thomas B.C."/>
            <person name="Banfield J.F."/>
        </authorList>
    </citation>
    <scope>NUCLEOTIDE SEQUENCE [LARGE SCALE GENOMIC DNA]</scope>
    <source>
        <strain evidence="1">CG1_02_37_22</strain>
    </source>
</reference>
<evidence type="ECO:0000313" key="2">
    <source>
        <dbReference type="Proteomes" id="UP000183120"/>
    </source>
</evidence>
<accession>A0A1J4TM11</accession>
<name>A0A1J4TM11_9BACT</name>
<protein>
    <recommendedName>
        <fullName evidence="3">Four helix bundle protein</fullName>
    </recommendedName>
</protein>
<evidence type="ECO:0000313" key="1">
    <source>
        <dbReference type="EMBL" id="OIO12720.1"/>
    </source>
</evidence>
<dbReference type="PANTHER" id="PTHR38471">
    <property type="entry name" value="FOUR HELIX BUNDLE PROTEIN"/>
    <property type="match status" value="1"/>
</dbReference>
<organism evidence="1 2">
    <name type="scientific">Candidatus Gottesmanbacteria bacterium CG1_02_37_22</name>
    <dbReference type="NCBI Taxonomy" id="1805209"/>
    <lineage>
        <taxon>Bacteria</taxon>
        <taxon>Candidatus Gottesmaniibacteriota</taxon>
    </lineage>
</organism>
<evidence type="ECO:0008006" key="3">
    <source>
        <dbReference type="Google" id="ProtNLM"/>
    </source>
</evidence>
<gene>
    <name evidence="1" type="ORF">AUJ73_05155</name>
</gene>
<dbReference type="Proteomes" id="UP000183120">
    <property type="component" value="Unassembled WGS sequence"/>
</dbReference>
<sequence length="134" mass="15274">MTAQSSKLKAQNQSLNLKSNLRYRSYHFSLTIINFVKNFPEKRVYWIVGDQLLRSATSVGANLIEAKSSSSKRDFIKFYEIALKSANETKYWLSLPKDSELTPAENNQTVLNEVDEISKMIGSSLLTMKGKNKF</sequence>
<dbReference type="NCBIfam" id="TIGR02436">
    <property type="entry name" value="four helix bundle protein"/>
    <property type="match status" value="1"/>
</dbReference>